<sequence length="186" mass="20681">MTFTINFLDDSTRPRAPKIEDVTAEQRRRGRRLAAIHAVHLRQMSDVRSIIDEVAQGLRSVSEVTYAVGSLAMSKNTRLAGTICGEECQMLTFHHTAEDQWNFPALTGHSAGLTRVVERLAEEHLVIHALIERLESAAAEAISVPTPASFDALNGSYNQLEAVVKSHFSYEQEELEEALGFYDVDL</sequence>
<protein>
    <recommendedName>
        <fullName evidence="1">Hemerythrin-like domain-containing protein</fullName>
    </recommendedName>
</protein>
<comment type="caution">
    <text evidence="2">The sequence shown here is derived from an EMBL/GenBank/DDBJ whole genome shotgun (WGS) entry which is preliminary data.</text>
</comment>
<proteinExistence type="predicted"/>
<keyword evidence="3" id="KW-1185">Reference proteome</keyword>
<dbReference type="Proteomes" id="UP001549031">
    <property type="component" value="Unassembled WGS sequence"/>
</dbReference>
<dbReference type="EMBL" id="JBEPLJ010000021">
    <property type="protein sequence ID" value="MET3588213.1"/>
    <property type="molecule type" value="Genomic_DNA"/>
</dbReference>
<evidence type="ECO:0000313" key="2">
    <source>
        <dbReference type="EMBL" id="MET3588213.1"/>
    </source>
</evidence>
<organism evidence="2 3">
    <name type="scientific">Pseudorhizobium tarimense</name>
    <dbReference type="NCBI Taxonomy" id="1079109"/>
    <lineage>
        <taxon>Bacteria</taxon>
        <taxon>Pseudomonadati</taxon>
        <taxon>Pseudomonadota</taxon>
        <taxon>Alphaproteobacteria</taxon>
        <taxon>Hyphomicrobiales</taxon>
        <taxon>Rhizobiaceae</taxon>
        <taxon>Rhizobium/Agrobacterium group</taxon>
        <taxon>Pseudorhizobium</taxon>
    </lineage>
</organism>
<dbReference type="InterPro" id="IPR012312">
    <property type="entry name" value="Hemerythrin-like"/>
</dbReference>
<evidence type="ECO:0000313" key="3">
    <source>
        <dbReference type="Proteomes" id="UP001549031"/>
    </source>
</evidence>
<dbReference type="RefSeq" id="WP_247245936.1">
    <property type="nucleotide sequence ID" value="NZ_JALJRA010000022.1"/>
</dbReference>
<dbReference type="Gene3D" id="1.20.120.520">
    <property type="entry name" value="nmb1532 protein domain like"/>
    <property type="match status" value="1"/>
</dbReference>
<gene>
    <name evidence="2" type="ORF">ABID21_004347</name>
</gene>
<dbReference type="Pfam" id="PF01814">
    <property type="entry name" value="Hemerythrin"/>
    <property type="match status" value="1"/>
</dbReference>
<evidence type="ECO:0000259" key="1">
    <source>
        <dbReference type="Pfam" id="PF01814"/>
    </source>
</evidence>
<reference evidence="2 3" key="1">
    <citation type="submission" date="2024-06" db="EMBL/GenBank/DDBJ databases">
        <title>Genomic Encyclopedia of Type Strains, Phase IV (KMG-IV): sequencing the most valuable type-strain genomes for metagenomic binning, comparative biology and taxonomic classification.</title>
        <authorList>
            <person name="Goeker M."/>
        </authorList>
    </citation>
    <scope>NUCLEOTIDE SEQUENCE [LARGE SCALE GENOMIC DNA]</scope>
    <source>
        <strain evidence="2 3">DSM 105042</strain>
    </source>
</reference>
<feature type="domain" description="Hemerythrin-like" evidence="1">
    <location>
        <begin position="65"/>
        <end position="177"/>
    </location>
</feature>
<name>A0ABV2HCE9_9HYPH</name>
<accession>A0ABV2HCE9</accession>